<dbReference type="eggNOG" id="COG5550">
    <property type="taxonomic scope" value="Bacteria"/>
</dbReference>
<reference evidence="1 2" key="1">
    <citation type="submission" date="2008-07" db="EMBL/GenBank/DDBJ databases">
        <authorList>
            <person name="Tandeau de Marsac N."/>
            <person name="Ferriera S."/>
            <person name="Johnson J."/>
            <person name="Kravitz S."/>
            <person name="Beeson K."/>
            <person name="Sutton G."/>
            <person name="Rogers Y.-H."/>
            <person name="Friedman R."/>
            <person name="Frazier M."/>
            <person name="Venter J.C."/>
        </authorList>
    </citation>
    <scope>NUCLEOTIDE SEQUENCE [LARGE SCALE GENOMIC DNA]</scope>
    <source>
        <strain evidence="1 2">PCC 7420</strain>
    </source>
</reference>
<dbReference type="EMBL" id="DS989873">
    <property type="protein sequence ID" value="EDX71421.1"/>
    <property type="molecule type" value="Genomic_DNA"/>
</dbReference>
<accession>B4W357</accession>
<dbReference type="InterPro" id="IPR021109">
    <property type="entry name" value="Peptidase_aspartic_dom_sf"/>
</dbReference>
<dbReference type="HOGENOM" id="CLU_1764895_0_0_3"/>
<protein>
    <recommendedName>
        <fullName evidence="3">Clan AA aspartic protease, AF_0612 family</fullName>
    </recommendedName>
</protein>
<dbReference type="Gene3D" id="2.40.70.10">
    <property type="entry name" value="Acid Proteases"/>
    <property type="match status" value="1"/>
</dbReference>
<proteinExistence type="predicted"/>
<evidence type="ECO:0000313" key="2">
    <source>
        <dbReference type="Proteomes" id="UP000003835"/>
    </source>
</evidence>
<keyword evidence="2" id="KW-1185">Reference proteome</keyword>
<evidence type="ECO:0000313" key="1">
    <source>
        <dbReference type="EMBL" id="EDX71421.1"/>
    </source>
</evidence>
<name>B4W357_9CYAN</name>
<dbReference type="Proteomes" id="UP000003835">
    <property type="component" value="Unassembled WGS sequence"/>
</dbReference>
<dbReference type="SUPFAM" id="SSF50630">
    <property type="entry name" value="Acid proteases"/>
    <property type="match status" value="1"/>
</dbReference>
<dbReference type="AlphaFoldDB" id="B4W357"/>
<organism evidence="1 2">
    <name type="scientific">Coleofasciculus chthonoplastes PCC 7420</name>
    <dbReference type="NCBI Taxonomy" id="118168"/>
    <lineage>
        <taxon>Bacteria</taxon>
        <taxon>Bacillati</taxon>
        <taxon>Cyanobacteriota</taxon>
        <taxon>Cyanophyceae</taxon>
        <taxon>Coleofasciculales</taxon>
        <taxon>Coleofasciculaceae</taxon>
        <taxon>Coleofasciculus</taxon>
    </lineage>
</organism>
<evidence type="ECO:0008006" key="3">
    <source>
        <dbReference type="Google" id="ProtNLM"/>
    </source>
</evidence>
<gene>
    <name evidence="1" type="ORF">MC7420_1635</name>
</gene>
<sequence>MPGKIMGEVKAKVKLTNPTDDELVRRGQLTADQVRVYETEAVIDTGAVCSVLPIHVVQCLGLTIRAQRVAGYADGRTEAVGVVGVLIDWQGRDTLEDALVLGDEVLIGQTVLEKLDLLVDCQNQRLIPNPAHPDQPVNKVRHLKYEL</sequence>